<comment type="caution">
    <text evidence="5">The sequence shown here is derived from an EMBL/GenBank/DDBJ whole genome shotgun (WGS) entry which is preliminary data.</text>
</comment>
<name>A0A226EJS5_FOLCA</name>
<keyword evidence="3" id="KW-0472">Membrane</keyword>
<evidence type="ECO:0000259" key="4">
    <source>
        <dbReference type="Pfam" id="PF12146"/>
    </source>
</evidence>
<dbReference type="InterPro" id="IPR012020">
    <property type="entry name" value="ABHD4"/>
</dbReference>
<dbReference type="OMA" id="LDWHGPH"/>
<evidence type="ECO:0000256" key="2">
    <source>
        <dbReference type="PIRSR" id="PIRSR005211-1"/>
    </source>
</evidence>
<evidence type="ECO:0000313" key="5">
    <source>
        <dbReference type="EMBL" id="OXA57945.1"/>
    </source>
</evidence>
<dbReference type="InterPro" id="IPR022742">
    <property type="entry name" value="Hydrolase_4"/>
</dbReference>
<dbReference type="PANTHER" id="PTHR10794:SF63">
    <property type="entry name" value="ALPHA_BETA HYDROLASE 1, ISOFORM A"/>
    <property type="match status" value="1"/>
</dbReference>
<dbReference type="InterPro" id="IPR050960">
    <property type="entry name" value="AB_hydrolase_4_sf"/>
</dbReference>
<dbReference type="GO" id="GO:0051792">
    <property type="term" value="P:medium-chain fatty acid biosynthetic process"/>
    <property type="evidence" value="ECO:0007669"/>
    <property type="project" value="TreeGrafter"/>
</dbReference>
<feature type="active site" description="Charge relay system" evidence="2">
    <location>
        <position position="201"/>
    </location>
</feature>
<sequence>MTQDLPDDETNLYRAITAVSSIAVLATYYVFNVAHKPKIYANNGTLQNFLSKNMPSLKDTYWPSWFSWEGRLQSALGLNLRIARTEKLPYRRQILQLQDGGQLAVDFLGESSDDVANEPKLVVLLLPGLTSSSNTSYVKTLAMTIVKSNAIVAVLNNRGLGGVPLKTPRTYCCTNNEDIREVIAHLKSQYPKSKFLAIGTSLGGMMLSRYVISWPDEARSTFVAALVISICWDAMIGNASLEKPFLNKYIVNYTLTSNLQNLAKRHRTVLESRRDCWDFDKVFSVKTIREFDHHFTAPQFGFSSWEEYYTAAQITPEIHKFSIPVFGLNAIDDPMQPGEDLPIKQAIQKGSNLALIVTERGGHLGFLEGIFPFRKPFHYMERLVGEFVNAIRLHAEELLEEKTVDNLEGSTTLNEPQVEIAGVC</sequence>
<dbReference type="Pfam" id="PF12146">
    <property type="entry name" value="Hydrolase_4"/>
    <property type="match status" value="1"/>
</dbReference>
<dbReference type="PIRSF" id="PIRSF005211">
    <property type="entry name" value="Ab_hydro_YheT"/>
    <property type="match status" value="1"/>
</dbReference>
<dbReference type="GO" id="GO:0008126">
    <property type="term" value="F:acetylesterase activity"/>
    <property type="evidence" value="ECO:0007669"/>
    <property type="project" value="TreeGrafter"/>
</dbReference>
<keyword evidence="6" id="KW-1185">Reference proteome</keyword>
<feature type="active site" description="Charge relay system" evidence="2">
    <location>
        <position position="333"/>
    </location>
</feature>
<keyword evidence="3" id="KW-1133">Transmembrane helix</keyword>
<dbReference type="Gene3D" id="3.40.50.1820">
    <property type="entry name" value="alpha/beta hydrolase"/>
    <property type="match status" value="1"/>
</dbReference>
<dbReference type="GO" id="GO:0047372">
    <property type="term" value="F:monoacylglycerol lipase activity"/>
    <property type="evidence" value="ECO:0007669"/>
    <property type="project" value="TreeGrafter"/>
</dbReference>
<organism evidence="5 6">
    <name type="scientific">Folsomia candida</name>
    <name type="common">Springtail</name>
    <dbReference type="NCBI Taxonomy" id="158441"/>
    <lineage>
        <taxon>Eukaryota</taxon>
        <taxon>Metazoa</taxon>
        <taxon>Ecdysozoa</taxon>
        <taxon>Arthropoda</taxon>
        <taxon>Hexapoda</taxon>
        <taxon>Collembola</taxon>
        <taxon>Entomobryomorpha</taxon>
        <taxon>Isotomoidea</taxon>
        <taxon>Isotomidae</taxon>
        <taxon>Proisotominae</taxon>
        <taxon>Folsomia</taxon>
    </lineage>
</organism>
<feature type="active site" description="Charge relay system" evidence="2">
    <location>
        <position position="363"/>
    </location>
</feature>
<dbReference type="GO" id="GO:0051793">
    <property type="term" value="P:medium-chain fatty acid catabolic process"/>
    <property type="evidence" value="ECO:0007669"/>
    <property type="project" value="TreeGrafter"/>
</dbReference>
<feature type="transmembrane region" description="Helical" evidence="3">
    <location>
        <begin position="12"/>
        <end position="31"/>
    </location>
</feature>
<feature type="domain" description="Serine aminopeptidase S33" evidence="4">
    <location>
        <begin position="118"/>
        <end position="290"/>
    </location>
</feature>
<dbReference type="PANTHER" id="PTHR10794">
    <property type="entry name" value="ABHYDROLASE DOMAIN-CONTAINING PROTEIN"/>
    <property type="match status" value="1"/>
</dbReference>
<evidence type="ECO:0000256" key="1">
    <source>
        <dbReference type="ARBA" id="ARBA00010884"/>
    </source>
</evidence>
<dbReference type="AlphaFoldDB" id="A0A226EJS5"/>
<dbReference type="Proteomes" id="UP000198287">
    <property type="component" value="Unassembled WGS sequence"/>
</dbReference>
<gene>
    <name evidence="5" type="ORF">Fcan01_07408</name>
</gene>
<dbReference type="EMBL" id="LNIX01000003">
    <property type="protein sequence ID" value="OXA57945.1"/>
    <property type="molecule type" value="Genomic_DNA"/>
</dbReference>
<dbReference type="InterPro" id="IPR029058">
    <property type="entry name" value="AB_hydrolase_fold"/>
</dbReference>
<comment type="similarity">
    <text evidence="1">Belongs to the AB hydrolase superfamily. AB hydrolase 4 family.</text>
</comment>
<evidence type="ECO:0000256" key="3">
    <source>
        <dbReference type="SAM" id="Phobius"/>
    </source>
</evidence>
<protein>
    <submittedName>
        <fullName evidence="5">Phospholipase ABHD3</fullName>
    </submittedName>
</protein>
<reference evidence="5 6" key="1">
    <citation type="submission" date="2015-12" db="EMBL/GenBank/DDBJ databases">
        <title>The genome of Folsomia candida.</title>
        <authorList>
            <person name="Faddeeva A."/>
            <person name="Derks M.F."/>
            <person name="Anvar Y."/>
            <person name="Smit S."/>
            <person name="Van Straalen N."/>
            <person name="Roelofs D."/>
        </authorList>
    </citation>
    <scope>NUCLEOTIDE SEQUENCE [LARGE SCALE GENOMIC DNA]</scope>
    <source>
        <strain evidence="5 6">VU population</strain>
        <tissue evidence="5">Whole body</tissue>
    </source>
</reference>
<proteinExistence type="inferred from homology"/>
<keyword evidence="3" id="KW-0812">Transmembrane</keyword>
<dbReference type="SUPFAM" id="SSF53474">
    <property type="entry name" value="alpha/beta-Hydrolases"/>
    <property type="match status" value="1"/>
</dbReference>
<accession>A0A226EJS5</accession>
<evidence type="ECO:0000313" key="6">
    <source>
        <dbReference type="Proteomes" id="UP000198287"/>
    </source>
</evidence>
<dbReference type="OrthoDB" id="247542at2759"/>